<protein>
    <submittedName>
        <fullName evidence="1">Uncharacterized protein</fullName>
    </submittedName>
</protein>
<evidence type="ECO:0000313" key="2">
    <source>
        <dbReference type="Proteomes" id="UP001055879"/>
    </source>
</evidence>
<reference evidence="2" key="1">
    <citation type="journal article" date="2022" name="Mol. Ecol. Resour.">
        <title>The genomes of chicory, endive, great burdock and yacon provide insights into Asteraceae palaeo-polyploidization history and plant inulin production.</title>
        <authorList>
            <person name="Fan W."/>
            <person name="Wang S."/>
            <person name="Wang H."/>
            <person name="Wang A."/>
            <person name="Jiang F."/>
            <person name="Liu H."/>
            <person name="Zhao H."/>
            <person name="Xu D."/>
            <person name="Zhang Y."/>
        </authorList>
    </citation>
    <scope>NUCLEOTIDE SEQUENCE [LARGE SCALE GENOMIC DNA]</scope>
    <source>
        <strain evidence="2">cv. Niubang</strain>
    </source>
</reference>
<comment type="caution">
    <text evidence="1">The sequence shown here is derived from an EMBL/GenBank/DDBJ whole genome shotgun (WGS) entry which is preliminary data.</text>
</comment>
<dbReference type="Proteomes" id="UP001055879">
    <property type="component" value="Linkage Group LG07"/>
</dbReference>
<dbReference type="EMBL" id="CM042053">
    <property type="protein sequence ID" value="KAI3715891.1"/>
    <property type="molecule type" value="Genomic_DNA"/>
</dbReference>
<sequence length="641" mass="71679">MEDQRLQSVPEMIDGNIKAEKTEPSAEEEVNKEEVKKEEDDDDEEFYERIEAPKFVDFTKPYTFRTDDRYWFCSRVGCDQKHEEEINPEEISRNFVLRVLAARSPNIKLRKALNRENSSMKCPLSAPAKPSKSRIPRLAMVSSSVSCKIGDPQSKINPTSKVNSTPVAKSRQVAAKYMTTPRNKNCLPNPSSFRSVQNPKTTNDHVPKNRTVAKTLVFRSPKKAISLKKSVELQTPLKKICEGMKRLEIASQKKTLKCIKSKPKKPETEDSSIKPLKICKGEKKSKDLVPSKSSKTPKKKIPTCKVVENESGDINVDVKLRDGSTSDCTKKEEDLQPKETCDTSSSHVLGAKMDALPNLENKENMGSAEDHSNETLAGHESGQMNNDGKENALNPEDKNRVFNNRPLGDKILSKETHKKNKVVHTLDKNLKGGLTSIGVGPAVVKYKKPKPTNIKPFRLRTDERGILKEATMERRLHFPALEKEIVKETSVIKRTLQIPNEKFSTEQRKHNDSTSDNCGKESAADGMTSATNLKTQVGSKPVPTTARKQQRPRSTTSLRTRSPSLQQQPQGIASPRKVGQQLSVIKEKSSKSNSDVIMVAENKTRATSAARSTSQTKRPVTIAKEPNFHSSRRSRSCSAQR</sequence>
<keyword evidence="2" id="KW-1185">Reference proteome</keyword>
<gene>
    <name evidence="1" type="ORF">L6452_22880</name>
</gene>
<name>A0ACB9B1M7_ARCLA</name>
<accession>A0ACB9B1M7</accession>
<reference evidence="1 2" key="2">
    <citation type="journal article" date="2022" name="Mol. Ecol. Resour.">
        <title>The genomes of chicory, endive, great burdock and yacon provide insights into Asteraceae paleo-polyploidization history and plant inulin production.</title>
        <authorList>
            <person name="Fan W."/>
            <person name="Wang S."/>
            <person name="Wang H."/>
            <person name="Wang A."/>
            <person name="Jiang F."/>
            <person name="Liu H."/>
            <person name="Zhao H."/>
            <person name="Xu D."/>
            <person name="Zhang Y."/>
        </authorList>
    </citation>
    <scope>NUCLEOTIDE SEQUENCE [LARGE SCALE GENOMIC DNA]</scope>
    <source>
        <strain evidence="2">cv. Niubang</strain>
    </source>
</reference>
<evidence type="ECO:0000313" key="1">
    <source>
        <dbReference type="EMBL" id="KAI3715891.1"/>
    </source>
</evidence>
<proteinExistence type="predicted"/>
<organism evidence="1 2">
    <name type="scientific">Arctium lappa</name>
    <name type="common">Greater burdock</name>
    <name type="synonym">Lappa major</name>
    <dbReference type="NCBI Taxonomy" id="4217"/>
    <lineage>
        <taxon>Eukaryota</taxon>
        <taxon>Viridiplantae</taxon>
        <taxon>Streptophyta</taxon>
        <taxon>Embryophyta</taxon>
        <taxon>Tracheophyta</taxon>
        <taxon>Spermatophyta</taxon>
        <taxon>Magnoliopsida</taxon>
        <taxon>eudicotyledons</taxon>
        <taxon>Gunneridae</taxon>
        <taxon>Pentapetalae</taxon>
        <taxon>asterids</taxon>
        <taxon>campanulids</taxon>
        <taxon>Asterales</taxon>
        <taxon>Asteraceae</taxon>
        <taxon>Carduoideae</taxon>
        <taxon>Cardueae</taxon>
        <taxon>Arctiinae</taxon>
        <taxon>Arctium</taxon>
    </lineage>
</organism>